<name>A0A5B7D422_PORTR</name>
<comment type="caution">
    <text evidence="3">The sequence shown here is derived from an EMBL/GenBank/DDBJ whole genome shotgun (WGS) entry which is preliminary data.</text>
</comment>
<dbReference type="EMBL" id="VSRR010000362">
    <property type="protein sequence ID" value="MPC14573.1"/>
    <property type="molecule type" value="Genomic_DNA"/>
</dbReference>
<evidence type="ECO:0000313" key="4">
    <source>
        <dbReference type="Proteomes" id="UP000324222"/>
    </source>
</evidence>
<accession>A0A5B7D422</accession>
<protein>
    <submittedName>
        <fullName evidence="3">Uncharacterized protein</fullName>
    </submittedName>
</protein>
<evidence type="ECO:0000256" key="1">
    <source>
        <dbReference type="ARBA" id="ARBA00022729"/>
    </source>
</evidence>
<sequence length="135" mass="14898">MPATYITAGRPVAACGLKCYVCDSSRDVHCPERLRARHHEPSLSSTSCDHVFEARYCVKTTGLFEGQLGTKRFCSARDWGNYCEWVRRPGDEREYRACVFTCWGNGCNSAPTHSTSSLVVLLLLSAAALLSGTML</sequence>
<dbReference type="GO" id="GO:0032222">
    <property type="term" value="P:regulation of synaptic transmission, cholinergic"/>
    <property type="evidence" value="ECO:0007669"/>
    <property type="project" value="InterPro"/>
</dbReference>
<proteinExistence type="predicted"/>
<dbReference type="InterPro" id="IPR050975">
    <property type="entry name" value="Sleep_regulator"/>
</dbReference>
<dbReference type="PANTHER" id="PTHR33562:SF18">
    <property type="entry name" value="BOUDIN-RELATED"/>
    <property type="match status" value="1"/>
</dbReference>
<keyword evidence="1" id="KW-0732">Signal</keyword>
<evidence type="ECO:0000256" key="2">
    <source>
        <dbReference type="ARBA" id="ARBA00023180"/>
    </source>
</evidence>
<dbReference type="OrthoDB" id="8188641at2759"/>
<dbReference type="AlphaFoldDB" id="A0A5B7D422"/>
<organism evidence="3 4">
    <name type="scientific">Portunus trituberculatus</name>
    <name type="common">Swimming crab</name>
    <name type="synonym">Neptunus trituberculatus</name>
    <dbReference type="NCBI Taxonomy" id="210409"/>
    <lineage>
        <taxon>Eukaryota</taxon>
        <taxon>Metazoa</taxon>
        <taxon>Ecdysozoa</taxon>
        <taxon>Arthropoda</taxon>
        <taxon>Crustacea</taxon>
        <taxon>Multicrustacea</taxon>
        <taxon>Malacostraca</taxon>
        <taxon>Eumalacostraca</taxon>
        <taxon>Eucarida</taxon>
        <taxon>Decapoda</taxon>
        <taxon>Pleocyemata</taxon>
        <taxon>Brachyura</taxon>
        <taxon>Eubrachyura</taxon>
        <taxon>Portunoidea</taxon>
        <taxon>Portunidae</taxon>
        <taxon>Portuninae</taxon>
        <taxon>Portunus</taxon>
    </lineage>
</organism>
<evidence type="ECO:0000313" key="3">
    <source>
        <dbReference type="EMBL" id="MPC14573.1"/>
    </source>
</evidence>
<dbReference type="GO" id="GO:0030431">
    <property type="term" value="P:sleep"/>
    <property type="evidence" value="ECO:0007669"/>
    <property type="project" value="InterPro"/>
</dbReference>
<keyword evidence="4" id="KW-1185">Reference proteome</keyword>
<dbReference type="CDD" id="cd23590">
    <property type="entry name" value="TFP_LU_ECD_Bou"/>
    <property type="match status" value="1"/>
</dbReference>
<keyword evidence="2" id="KW-0325">Glycoprotein</keyword>
<gene>
    <name evidence="3" type="ORF">E2C01_007341</name>
</gene>
<dbReference type="InterPro" id="IPR031424">
    <property type="entry name" value="QVR-like"/>
</dbReference>
<dbReference type="Pfam" id="PF17064">
    <property type="entry name" value="QVR"/>
    <property type="match status" value="1"/>
</dbReference>
<dbReference type="PANTHER" id="PTHR33562">
    <property type="entry name" value="ATILLA, ISOFORM B-RELATED-RELATED"/>
    <property type="match status" value="1"/>
</dbReference>
<dbReference type="Proteomes" id="UP000324222">
    <property type="component" value="Unassembled WGS sequence"/>
</dbReference>
<reference evidence="3 4" key="1">
    <citation type="submission" date="2019-05" db="EMBL/GenBank/DDBJ databases">
        <title>Another draft genome of Portunus trituberculatus and its Hox gene families provides insights of decapod evolution.</title>
        <authorList>
            <person name="Jeong J.-H."/>
            <person name="Song I."/>
            <person name="Kim S."/>
            <person name="Choi T."/>
            <person name="Kim D."/>
            <person name="Ryu S."/>
            <person name="Kim W."/>
        </authorList>
    </citation>
    <scope>NUCLEOTIDE SEQUENCE [LARGE SCALE GENOMIC DNA]</scope>
    <source>
        <tissue evidence="3">Muscle</tissue>
    </source>
</reference>